<protein>
    <submittedName>
        <fullName evidence="9">RNA polymerase sigma factor</fullName>
    </submittedName>
</protein>
<dbReference type="SUPFAM" id="SSF54427">
    <property type="entry name" value="NTF2-like"/>
    <property type="match status" value="1"/>
</dbReference>
<keyword evidence="6" id="KW-0804">Transcription</keyword>
<dbReference type="NCBIfam" id="TIGR02937">
    <property type="entry name" value="sigma70-ECF"/>
    <property type="match status" value="1"/>
</dbReference>
<dbReference type="InterPro" id="IPR036388">
    <property type="entry name" value="WH-like_DNA-bd_sf"/>
</dbReference>
<evidence type="ECO:0000256" key="3">
    <source>
        <dbReference type="ARBA" id="ARBA00023015"/>
    </source>
</evidence>
<dbReference type="PANTHER" id="PTHR43133:SF8">
    <property type="entry name" value="RNA POLYMERASE SIGMA FACTOR HI_1459-RELATED"/>
    <property type="match status" value="1"/>
</dbReference>
<dbReference type="SUPFAM" id="SSF88946">
    <property type="entry name" value="Sigma2 domain of RNA polymerase sigma factors"/>
    <property type="match status" value="1"/>
</dbReference>
<dbReference type="InterPro" id="IPR013325">
    <property type="entry name" value="RNA_pol_sigma_r2"/>
</dbReference>
<dbReference type="Gene3D" id="1.10.1740.10">
    <property type="match status" value="1"/>
</dbReference>
<sequence>MSNDACAAFEQLVGELRPKLHRYCARMTGSAVDGEDIVQDALIKALAALPNVGVIGNPQGWLFRIAHNTALDFLRSRARGPVLLNDEALDMIAAPDSPGQNHEIAAISLRTFMRLPALQRSAVILKDVLGHSIEEVASITGASEAASKSALQRGRVRLREIAREPADVPLPILSDRMRARLTIYVEGFKIGDFDTVRAMLADDVKLDLVAKLRKQGTSEVGEYYTAYAAAKQWAYAAGVVDGRPAMVVYDRNVSLEAPAYFVALDFDGDRVVSVHDFLYARYAMDGIDLSLLSE</sequence>
<comment type="caution">
    <text evidence="9">The sequence shown here is derived from an EMBL/GenBank/DDBJ whole genome shotgun (WGS) entry which is preliminary data.</text>
</comment>
<evidence type="ECO:0000256" key="2">
    <source>
        <dbReference type="ARBA" id="ARBA00011344"/>
    </source>
</evidence>
<dbReference type="InterPro" id="IPR014284">
    <property type="entry name" value="RNA_pol_sigma-70_dom"/>
</dbReference>
<keyword evidence="3" id="KW-0805">Transcription regulation</keyword>
<comment type="similarity">
    <text evidence="1">Belongs to the sigma-70 factor family. ECF subfamily.</text>
</comment>
<evidence type="ECO:0000259" key="8">
    <source>
        <dbReference type="Pfam" id="PF08281"/>
    </source>
</evidence>
<dbReference type="Proteomes" id="UP001596091">
    <property type="component" value="Unassembled WGS sequence"/>
</dbReference>
<evidence type="ECO:0000256" key="1">
    <source>
        <dbReference type="ARBA" id="ARBA00010641"/>
    </source>
</evidence>
<gene>
    <name evidence="9" type="ORF">ACFPT7_19050</name>
</gene>
<dbReference type="SUPFAM" id="SSF88659">
    <property type="entry name" value="Sigma3 and sigma4 domains of RNA polymerase sigma factors"/>
    <property type="match status" value="1"/>
</dbReference>
<dbReference type="InterPro" id="IPR032710">
    <property type="entry name" value="NTF2-like_dom_sf"/>
</dbReference>
<dbReference type="Gene3D" id="1.10.10.10">
    <property type="entry name" value="Winged helix-like DNA-binding domain superfamily/Winged helix DNA-binding domain"/>
    <property type="match status" value="1"/>
</dbReference>
<feature type="domain" description="RNA polymerase sigma factor 70 region 4 type 2" evidence="8">
    <location>
        <begin position="113"/>
        <end position="158"/>
    </location>
</feature>
<evidence type="ECO:0000256" key="5">
    <source>
        <dbReference type="ARBA" id="ARBA00023125"/>
    </source>
</evidence>
<dbReference type="PROSITE" id="PS00018">
    <property type="entry name" value="EF_HAND_1"/>
    <property type="match status" value="1"/>
</dbReference>
<evidence type="ECO:0000313" key="9">
    <source>
        <dbReference type="EMBL" id="MFC5864412.1"/>
    </source>
</evidence>
<dbReference type="InterPro" id="IPR039425">
    <property type="entry name" value="RNA_pol_sigma-70-like"/>
</dbReference>
<feature type="domain" description="RNA polymerase sigma-70 region 2" evidence="7">
    <location>
        <begin position="12"/>
        <end position="79"/>
    </location>
</feature>
<dbReference type="InterPro" id="IPR013324">
    <property type="entry name" value="RNA_pol_sigma_r3/r4-like"/>
</dbReference>
<evidence type="ECO:0000313" key="10">
    <source>
        <dbReference type="Proteomes" id="UP001596091"/>
    </source>
</evidence>
<evidence type="ECO:0000256" key="4">
    <source>
        <dbReference type="ARBA" id="ARBA00023082"/>
    </source>
</evidence>
<proteinExistence type="inferred from homology"/>
<keyword evidence="5" id="KW-0238">DNA-binding</keyword>
<reference evidence="10" key="1">
    <citation type="journal article" date="2019" name="Int. J. Syst. Evol. Microbiol.">
        <title>The Global Catalogue of Microorganisms (GCM) 10K type strain sequencing project: providing services to taxonomists for standard genome sequencing and annotation.</title>
        <authorList>
            <consortium name="The Broad Institute Genomics Platform"/>
            <consortium name="The Broad Institute Genome Sequencing Center for Infectious Disease"/>
            <person name="Wu L."/>
            <person name="Ma J."/>
        </authorList>
    </citation>
    <scope>NUCLEOTIDE SEQUENCE [LARGE SCALE GENOMIC DNA]</scope>
    <source>
        <strain evidence="10">JCM 4087</strain>
    </source>
</reference>
<evidence type="ECO:0000259" key="7">
    <source>
        <dbReference type="Pfam" id="PF04542"/>
    </source>
</evidence>
<dbReference type="InterPro" id="IPR018247">
    <property type="entry name" value="EF_Hand_1_Ca_BS"/>
</dbReference>
<keyword evidence="4" id="KW-0731">Sigma factor</keyword>
<dbReference type="PANTHER" id="PTHR43133">
    <property type="entry name" value="RNA POLYMERASE ECF-TYPE SIGMA FACTO"/>
    <property type="match status" value="1"/>
</dbReference>
<dbReference type="RefSeq" id="WP_263342148.1">
    <property type="nucleotide sequence ID" value="NZ_JAGSYH010000009.1"/>
</dbReference>
<name>A0ABW1EJE3_9BACT</name>
<dbReference type="Pfam" id="PF04542">
    <property type="entry name" value="Sigma70_r2"/>
    <property type="match status" value="1"/>
</dbReference>
<dbReference type="InterPro" id="IPR013249">
    <property type="entry name" value="RNA_pol_sigma70_r4_t2"/>
</dbReference>
<organism evidence="9 10">
    <name type="scientific">Acidicapsa dinghuensis</name>
    <dbReference type="NCBI Taxonomy" id="2218256"/>
    <lineage>
        <taxon>Bacteria</taxon>
        <taxon>Pseudomonadati</taxon>
        <taxon>Acidobacteriota</taxon>
        <taxon>Terriglobia</taxon>
        <taxon>Terriglobales</taxon>
        <taxon>Acidobacteriaceae</taxon>
        <taxon>Acidicapsa</taxon>
    </lineage>
</organism>
<dbReference type="EMBL" id="JBHSPH010000009">
    <property type="protein sequence ID" value="MFC5864412.1"/>
    <property type="molecule type" value="Genomic_DNA"/>
</dbReference>
<keyword evidence="10" id="KW-1185">Reference proteome</keyword>
<comment type="subunit">
    <text evidence="2">Interacts transiently with the RNA polymerase catalytic core formed by RpoA, RpoB, RpoC and RpoZ (2 alpha, 1 beta, 1 beta' and 1 omega subunit) to form the RNA polymerase holoenzyme that can initiate transcription.</text>
</comment>
<dbReference type="InterPro" id="IPR007627">
    <property type="entry name" value="RNA_pol_sigma70_r2"/>
</dbReference>
<evidence type="ECO:0000256" key="6">
    <source>
        <dbReference type="ARBA" id="ARBA00023163"/>
    </source>
</evidence>
<accession>A0ABW1EJE3</accession>
<dbReference type="Pfam" id="PF08281">
    <property type="entry name" value="Sigma70_r4_2"/>
    <property type="match status" value="1"/>
</dbReference>